<evidence type="ECO:0000256" key="3">
    <source>
        <dbReference type="PROSITE-ProRule" id="PRU00023"/>
    </source>
</evidence>
<dbReference type="PROSITE" id="PS50088">
    <property type="entry name" value="ANK_REPEAT"/>
    <property type="match status" value="4"/>
</dbReference>
<dbReference type="PROSITE" id="PS50297">
    <property type="entry name" value="ANK_REP_REGION"/>
    <property type="match status" value="4"/>
</dbReference>
<dbReference type="InterPro" id="IPR002110">
    <property type="entry name" value="Ankyrin_rpt"/>
</dbReference>
<feature type="compositionally biased region" description="Basic and acidic residues" evidence="4">
    <location>
        <begin position="1"/>
        <end position="18"/>
    </location>
</feature>
<keyword evidence="1" id="KW-0677">Repeat</keyword>
<evidence type="ECO:0000256" key="4">
    <source>
        <dbReference type="SAM" id="MobiDB-lite"/>
    </source>
</evidence>
<feature type="compositionally biased region" description="Basic residues" evidence="4">
    <location>
        <begin position="19"/>
        <end position="28"/>
    </location>
</feature>
<gene>
    <name evidence="5" type="ORF">MCOR_22223</name>
</gene>
<name>A0A6J8BSA4_MYTCO</name>
<feature type="region of interest" description="Disordered" evidence="4">
    <location>
        <begin position="1"/>
        <end position="45"/>
    </location>
</feature>
<dbReference type="InterPro" id="IPR036770">
    <property type="entry name" value="Ankyrin_rpt-contain_sf"/>
</dbReference>
<dbReference type="Pfam" id="PF00023">
    <property type="entry name" value="Ank"/>
    <property type="match status" value="1"/>
</dbReference>
<proteinExistence type="predicted"/>
<keyword evidence="5" id="KW-0808">Transferase</keyword>
<accession>A0A6J8BSA4</accession>
<organism evidence="5 6">
    <name type="scientific">Mytilus coruscus</name>
    <name type="common">Sea mussel</name>
    <dbReference type="NCBI Taxonomy" id="42192"/>
    <lineage>
        <taxon>Eukaryota</taxon>
        <taxon>Metazoa</taxon>
        <taxon>Spiralia</taxon>
        <taxon>Lophotrochozoa</taxon>
        <taxon>Mollusca</taxon>
        <taxon>Bivalvia</taxon>
        <taxon>Autobranchia</taxon>
        <taxon>Pteriomorphia</taxon>
        <taxon>Mytilida</taxon>
        <taxon>Mytiloidea</taxon>
        <taxon>Mytilidae</taxon>
        <taxon>Mytilinae</taxon>
        <taxon>Mytilus</taxon>
    </lineage>
</organism>
<dbReference type="EMBL" id="CACVKT020003927">
    <property type="protein sequence ID" value="CAC5386825.1"/>
    <property type="molecule type" value="Genomic_DNA"/>
</dbReference>
<dbReference type="EC" id="2.7.11.1" evidence="5"/>
<dbReference type="Gene3D" id="1.25.40.20">
    <property type="entry name" value="Ankyrin repeat-containing domain"/>
    <property type="match status" value="2"/>
</dbReference>
<dbReference type="OrthoDB" id="6109495at2759"/>
<sequence length="269" mass="30319">MSFRSLKDDREHTKETVRIHRKAGKRRSNSAPTIHPDKTKDINATDSKGRTSLYYAAKYGEIEIVRHLLCNGGDPDLPDKASNYPIHEAVDNGHVEVLELLIYKGCNVNVQNLSGQTPLMRAALFDDLDAVKVLIKSDCDLDEVDCTGKTALLVGLQEGHDVVSRYLIKSGCDVNVIDRLGQSALYFAIHRSSAPSVSLCQKLYRNGYKAENDSDWLTKDLHRKLTQNGNGLFSRVMRKLRIQKSKIDLYSIDDLFSDDYVDFDNSRKV</sequence>
<dbReference type="GO" id="GO:0004674">
    <property type="term" value="F:protein serine/threonine kinase activity"/>
    <property type="evidence" value="ECO:0007669"/>
    <property type="project" value="UniProtKB-EC"/>
</dbReference>
<evidence type="ECO:0000313" key="5">
    <source>
        <dbReference type="EMBL" id="CAC5386825.1"/>
    </source>
</evidence>
<dbReference type="SUPFAM" id="SSF48403">
    <property type="entry name" value="Ankyrin repeat"/>
    <property type="match status" value="1"/>
</dbReference>
<dbReference type="PANTHER" id="PTHR24171">
    <property type="entry name" value="ANKYRIN REPEAT DOMAIN-CONTAINING PROTEIN 39-RELATED"/>
    <property type="match status" value="1"/>
</dbReference>
<feature type="repeat" description="ANK" evidence="3">
    <location>
        <begin position="81"/>
        <end position="113"/>
    </location>
</feature>
<keyword evidence="6" id="KW-1185">Reference proteome</keyword>
<feature type="repeat" description="ANK" evidence="3">
    <location>
        <begin position="147"/>
        <end position="179"/>
    </location>
</feature>
<reference evidence="5 6" key="1">
    <citation type="submission" date="2020-06" db="EMBL/GenBank/DDBJ databases">
        <authorList>
            <person name="Li R."/>
            <person name="Bekaert M."/>
        </authorList>
    </citation>
    <scope>NUCLEOTIDE SEQUENCE [LARGE SCALE GENOMIC DNA]</scope>
    <source>
        <strain evidence="6">wild</strain>
    </source>
</reference>
<dbReference type="Proteomes" id="UP000507470">
    <property type="component" value="Unassembled WGS sequence"/>
</dbReference>
<feature type="compositionally biased region" description="Basic and acidic residues" evidence="4">
    <location>
        <begin position="35"/>
        <end position="45"/>
    </location>
</feature>
<dbReference type="PRINTS" id="PR01415">
    <property type="entry name" value="ANKYRIN"/>
</dbReference>
<dbReference type="Pfam" id="PF12796">
    <property type="entry name" value="Ank_2"/>
    <property type="match status" value="1"/>
</dbReference>
<evidence type="ECO:0000313" key="6">
    <source>
        <dbReference type="Proteomes" id="UP000507470"/>
    </source>
</evidence>
<dbReference type="AlphaFoldDB" id="A0A6J8BSA4"/>
<dbReference type="SMART" id="SM00248">
    <property type="entry name" value="ANK"/>
    <property type="match status" value="4"/>
</dbReference>
<evidence type="ECO:0000256" key="1">
    <source>
        <dbReference type="ARBA" id="ARBA00022737"/>
    </source>
</evidence>
<protein>
    <submittedName>
        <fullName evidence="5">DAPK</fullName>
        <ecNumber evidence="5">2.7.11.1</ecNumber>
    </submittedName>
</protein>
<keyword evidence="2 3" id="KW-0040">ANK repeat</keyword>
<evidence type="ECO:0000256" key="2">
    <source>
        <dbReference type="ARBA" id="ARBA00023043"/>
    </source>
</evidence>
<feature type="repeat" description="ANK" evidence="3">
    <location>
        <begin position="48"/>
        <end position="80"/>
    </location>
</feature>
<feature type="repeat" description="ANK" evidence="3">
    <location>
        <begin position="114"/>
        <end position="146"/>
    </location>
</feature>